<organism evidence="1 2">
    <name type="scientific">Adhaeribacter pallidiroseus</name>
    <dbReference type="NCBI Taxonomy" id="2072847"/>
    <lineage>
        <taxon>Bacteria</taxon>
        <taxon>Pseudomonadati</taxon>
        <taxon>Bacteroidota</taxon>
        <taxon>Cytophagia</taxon>
        <taxon>Cytophagales</taxon>
        <taxon>Hymenobacteraceae</taxon>
        <taxon>Adhaeribacter</taxon>
    </lineage>
</organism>
<dbReference type="RefSeq" id="WP_115373282.1">
    <property type="nucleotide sequence ID" value="NZ_QASA01000001.1"/>
</dbReference>
<dbReference type="EMBL" id="QASA01000001">
    <property type="protein sequence ID" value="RDC64075.1"/>
    <property type="molecule type" value="Genomic_DNA"/>
</dbReference>
<dbReference type="AlphaFoldDB" id="A0A369QKA6"/>
<keyword evidence="2" id="KW-1185">Reference proteome</keyword>
<dbReference type="InterPro" id="IPR052045">
    <property type="entry name" value="Sulfur_Carrier/Prot_Modifier"/>
</dbReference>
<dbReference type="InterPro" id="IPR003749">
    <property type="entry name" value="ThiS/MoaD-like"/>
</dbReference>
<comment type="caution">
    <text evidence="1">The sequence shown here is derived from an EMBL/GenBank/DDBJ whole genome shotgun (WGS) entry which is preliminary data.</text>
</comment>
<evidence type="ECO:0000313" key="2">
    <source>
        <dbReference type="Proteomes" id="UP000253919"/>
    </source>
</evidence>
<evidence type="ECO:0000313" key="1">
    <source>
        <dbReference type="EMBL" id="RDC64075.1"/>
    </source>
</evidence>
<dbReference type="Proteomes" id="UP000253919">
    <property type="component" value="Unassembled WGS sequence"/>
</dbReference>
<dbReference type="InterPro" id="IPR012675">
    <property type="entry name" value="Beta-grasp_dom_sf"/>
</dbReference>
<name>A0A369QKA6_9BACT</name>
<dbReference type="Gene3D" id="3.10.20.30">
    <property type="match status" value="1"/>
</dbReference>
<protein>
    <submittedName>
        <fullName evidence="1">Putative sulfur carrier protein</fullName>
    </submittedName>
</protein>
<proteinExistence type="predicted"/>
<dbReference type="SUPFAM" id="SSF54285">
    <property type="entry name" value="MoaD/ThiS"/>
    <property type="match status" value="1"/>
</dbReference>
<dbReference type="InterPro" id="IPR016155">
    <property type="entry name" value="Mopterin_synth/thiamin_S_b"/>
</dbReference>
<dbReference type="Pfam" id="PF02597">
    <property type="entry name" value="ThiS"/>
    <property type="match status" value="1"/>
</dbReference>
<dbReference type="PANTHER" id="PTHR38031:SF1">
    <property type="entry name" value="SULFUR CARRIER PROTEIN CYSO"/>
    <property type="match status" value="1"/>
</dbReference>
<dbReference type="OrthoDB" id="9156098at2"/>
<reference evidence="1 2" key="1">
    <citation type="submission" date="2018-04" db="EMBL/GenBank/DDBJ databases">
        <title>Adhaeribacter sp. HMF7616 genome sequencing and assembly.</title>
        <authorList>
            <person name="Kang H."/>
            <person name="Kang J."/>
            <person name="Cha I."/>
            <person name="Kim H."/>
            <person name="Joh K."/>
        </authorList>
    </citation>
    <scope>NUCLEOTIDE SEQUENCE [LARGE SCALE GENOMIC DNA]</scope>
    <source>
        <strain evidence="1 2">HMF7616</strain>
    </source>
</reference>
<accession>A0A369QKA6</accession>
<gene>
    <name evidence="1" type="ORF">AHMF7616_02685</name>
</gene>
<dbReference type="PANTHER" id="PTHR38031">
    <property type="entry name" value="SULFUR CARRIER PROTEIN SLR0821-RELATED"/>
    <property type="match status" value="1"/>
</dbReference>
<sequence>MAKIIIPTPLRKFTGNQATIETNGSNVLESLQSLAETHPEIKKHIFDDAGQVRKFVRLYLGDEDIKALQNEQTAVQENSVISIIPAIAGGSK</sequence>